<reference evidence="1" key="1">
    <citation type="submission" date="2023-08" db="EMBL/GenBank/DDBJ databases">
        <title>A de novo genome assembly of Solanum verrucosum Schlechtendal, a Mexican diploid species geographically isolated from the other diploid A-genome species in potato relatives.</title>
        <authorList>
            <person name="Hosaka K."/>
        </authorList>
    </citation>
    <scope>NUCLEOTIDE SEQUENCE</scope>
    <source>
        <tissue evidence="1">Young leaves</tissue>
    </source>
</reference>
<dbReference type="Proteomes" id="UP001234989">
    <property type="component" value="Chromosome 11"/>
</dbReference>
<evidence type="ECO:0000313" key="2">
    <source>
        <dbReference type="Proteomes" id="UP001234989"/>
    </source>
</evidence>
<keyword evidence="2" id="KW-1185">Reference proteome</keyword>
<dbReference type="AlphaFoldDB" id="A0AAF0UZM0"/>
<dbReference type="SUPFAM" id="SSF57850">
    <property type="entry name" value="RING/U-box"/>
    <property type="match status" value="1"/>
</dbReference>
<organism evidence="1 2">
    <name type="scientific">Solanum verrucosum</name>
    <dbReference type="NCBI Taxonomy" id="315347"/>
    <lineage>
        <taxon>Eukaryota</taxon>
        <taxon>Viridiplantae</taxon>
        <taxon>Streptophyta</taxon>
        <taxon>Embryophyta</taxon>
        <taxon>Tracheophyta</taxon>
        <taxon>Spermatophyta</taxon>
        <taxon>Magnoliopsida</taxon>
        <taxon>eudicotyledons</taxon>
        <taxon>Gunneridae</taxon>
        <taxon>Pentapetalae</taxon>
        <taxon>asterids</taxon>
        <taxon>lamiids</taxon>
        <taxon>Solanales</taxon>
        <taxon>Solanaceae</taxon>
        <taxon>Solanoideae</taxon>
        <taxon>Solaneae</taxon>
        <taxon>Solanum</taxon>
    </lineage>
</organism>
<dbReference type="InterPro" id="IPR013083">
    <property type="entry name" value="Znf_RING/FYVE/PHD"/>
</dbReference>
<dbReference type="EMBL" id="CP133622">
    <property type="protein sequence ID" value="WMV55065.1"/>
    <property type="molecule type" value="Genomic_DNA"/>
</dbReference>
<sequence>VCVPNGRWYLADSGLTPGNLLLLTEKDLSHMNVGLRPAAIYQGSADNYVATTCGGRTSLAFRLIPQSNAILDYSPIIAADHVIPQSYVPIFVSQFMDDLSVEEDMFCSNTDNAYVARDNLKKEPSLRSVLSDPLFGTFLEDAMFVSCGHSFGGLMLKRVIDMARCTLCNAEIERSSLIPNHVLRAAAAAVKHEDDQRLFHNAALRKEEGDIRVSFDFPHFAANCEVELIVYSFLVKGTILIWETGEHQKKLLERKLLVVMF</sequence>
<gene>
    <name evidence="1" type="ORF">MTR67_048450</name>
</gene>
<accession>A0AAF0UZM0</accession>
<proteinExistence type="predicted"/>
<evidence type="ECO:0000313" key="1">
    <source>
        <dbReference type="EMBL" id="WMV55065.1"/>
    </source>
</evidence>
<dbReference type="PANTHER" id="PTHR33644">
    <property type="entry name" value="U-BOX DOMAIN-CONTAINING PROTEIN 62-RELATED"/>
    <property type="match status" value="1"/>
</dbReference>
<dbReference type="Gene3D" id="3.30.40.10">
    <property type="entry name" value="Zinc/RING finger domain, C3HC4 (zinc finger)"/>
    <property type="match status" value="1"/>
</dbReference>
<protein>
    <submittedName>
        <fullName evidence="1">Uncharacterized protein</fullName>
    </submittedName>
</protein>
<name>A0AAF0UZM0_SOLVR</name>
<feature type="non-terminal residue" evidence="1">
    <location>
        <position position="1"/>
    </location>
</feature>
<dbReference type="PANTHER" id="PTHR33644:SF3">
    <property type="entry name" value="RING_U-BOX SUPERFAMILY PROTEIN"/>
    <property type="match status" value="1"/>
</dbReference>